<dbReference type="Proteomes" id="UP000183400">
    <property type="component" value="Unassembled WGS sequence"/>
</dbReference>
<dbReference type="EMBL" id="FNNP01000012">
    <property type="protein sequence ID" value="SDX83383.1"/>
    <property type="molecule type" value="Genomic_DNA"/>
</dbReference>
<keyword evidence="1" id="KW-0732">Signal</keyword>
<protein>
    <submittedName>
        <fullName evidence="2">Uncharacterized protein</fullName>
    </submittedName>
</protein>
<dbReference type="OrthoDB" id="7874517at2"/>
<feature type="chain" id="PRO_5010183514" evidence="1">
    <location>
        <begin position="20"/>
        <end position="336"/>
    </location>
</feature>
<dbReference type="RefSeq" id="WP_143030623.1">
    <property type="nucleotide sequence ID" value="NZ_FNNP01000012.1"/>
</dbReference>
<evidence type="ECO:0000256" key="1">
    <source>
        <dbReference type="SAM" id="SignalP"/>
    </source>
</evidence>
<gene>
    <name evidence="2" type="ORF">SAMN05444358_11296</name>
</gene>
<proteinExistence type="predicted"/>
<feature type="signal peptide" evidence="1">
    <location>
        <begin position="1"/>
        <end position="19"/>
    </location>
</feature>
<keyword evidence="3" id="KW-1185">Reference proteome</keyword>
<dbReference type="InterPro" id="IPR008929">
    <property type="entry name" value="Chondroitin_lyas"/>
</dbReference>
<reference evidence="3" key="1">
    <citation type="submission" date="2016-10" db="EMBL/GenBank/DDBJ databases">
        <authorList>
            <person name="Varghese N."/>
            <person name="Submissions S."/>
        </authorList>
    </citation>
    <scope>NUCLEOTIDE SEQUENCE [LARGE SCALE GENOMIC DNA]</scope>
    <source>
        <strain evidence="3">DSM 27839</strain>
    </source>
</reference>
<evidence type="ECO:0000313" key="2">
    <source>
        <dbReference type="EMBL" id="SDX83383.1"/>
    </source>
</evidence>
<accession>A0A1H3EX31</accession>
<dbReference type="Gene3D" id="1.50.10.100">
    <property type="entry name" value="Chondroitin AC/alginate lyase"/>
    <property type="match status" value="1"/>
</dbReference>
<evidence type="ECO:0000313" key="3">
    <source>
        <dbReference type="Proteomes" id="UP000183400"/>
    </source>
</evidence>
<sequence>MKIFLWILALTMLAEPIYAQNLPANSVFWSPPRSTASCWAQSQQKLPDEVTIVARGAFEGKSSAQRFTQASGSNMQTAIGSRSFNTRTFAQQYVALAQKGSFTRLPGGSHDTHPAFQSSVILINAAFAVSLFENRQAWSSQERELVVKWGNKDERNQWKYGTPSVDSVAAQGAAAMAWGAATQQQKIYKKGYSRYIRVFKRIDKTDLFEQNLRDNNETIAMIMLSAEVQHRNGLPGYNLVNNGKTLHDAVKAHSIRTLELGPTKLRTQTDDGGLVSYFRTKGYAGHLAWIPMYLSRYPNGPASADVKRLKTAVVRHGAGGKSFFGRNIGGPTDCLW</sequence>
<dbReference type="SUPFAM" id="SSF48230">
    <property type="entry name" value="Chondroitin AC/alginate lyase"/>
    <property type="match status" value="1"/>
</dbReference>
<dbReference type="AlphaFoldDB" id="A0A1H3EX31"/>
<organism evidence="2 3">
    <name type="scientific">Ruegeria halocynthiae</name>
    <dbReference type="NCBI Taxonomy" id="985054"/>
    <lineage>
        <taxon>Bacteria</taxon>
        <taxon>Pseudomonadati</taxon>
        <taxon>Pseudomonadota</taxon>
        <taxon>Alphaproteobacteria</taxon>
        <taxon>Rhodobacterales</taxon>
        <taxon>Roseobacteraceae</taxon>
        <taxon>Ruegeria</taxon>
    </lineage>
</organism>
<name>A0A1H3EX31_9RHOB</name>